<sequence>MTLVNVPVHVPPCPVLESEPAAAQDLATDLRAAAIAVKNVQGWASSIAAPAWLGDTADAHDHAATRFAARLDGAEAAFDRAVTAADAFGERLVRLTARRTRLMTRQAEVNAAIDVLINEVAAATDDSRLAEFQRRSDDLAARADRLRIRIDGWLTDVTDAETDLVAALRGVDSVAEGADAAAATDRPDTGELARRLRSLGGDPVAVGAWWRRLSRAEQEAVTTEHPELVGAAGGIPVSDRDEANRGELAHQLDHLGQREEDGQLTGAEKDVLRNAKAVDDGLDRYAGQLDPSTRTHLAELIAFHPELHSGDGGVAVSFGDPDTADHVSVNVPGLTTDTTGLAGNLDKTHGLHEAALAEGRGSVASVYWGDYDAPSGNPLNPLDPLGQLDFDSVALTDKAEAGGDRLGGFVDGIRGSDQGAPAHLTVIGHSYGSTTVGHALADGLPADDAVLLGSPGVPAATAGQLTDAEVWVGSKDHDPVSLLGDGDRGGLGTLGHDPADAAFGGTRFATGDGELRAEALLANHTSYFKGSSLTNMAHVVAGEDDDVDRQPGRGAEGGDHLTLPELLVASSAASAGHGLAEAGEWFWDHSRLGGIL</sequence>
<dbReference type="InterPro" id="IPR010427">
    <property type="entry name" value="DUF1023"/>
</dbReference>
<proteinExistence type="predicted"/>
<evidence type="ECO:0000259" key="1">
    <source>
        <dbReference type="Pfam" id="PF06259"/>
    </source>
</evidence>
<dbReference type="OrthoDB" id="3259161at2"/>
<protein>
    <recommendedName>
        <fullName evidence="1">DUF1023 domain-containing protein</fullName>
    </recommendedName>
</protein>
<evidence type="ECO:0000313" key="2">
    <source>
        <dbReference type="EMBL" id="TNM37327.1"/>
    </source>
</evidence>
<reference evidence="2 3" key="1">
    <citation type="journal article" date="2016" name="Int. J. Syst. Evol. Microbiol.">
        <title>Nocardioides albidus sp. nov., an actinobacterium isolated from garden soil.</title>
        <authorList>
            <person name="Singh H."/>
            <person name="Du J."/>
            <person name="Trinh H."/>
            <person name="Won K."/>
            <person name="Yang J.E."/>
            <person name="Yin C."/>
            <person name="Kook M."/>
            <person name="Yi T.H."/>
        </authorList>
    </citation>
    <scope>NUCLEOTIDE SEQUENCE [LARGE SCALE GENOMIC DNA]</scope>
    <source>
        <strain evidence="2 3">CCTCC AB 2015297</strain>
    </source>
</reference>
<name>A0A5C4VNB4_9ACTN</name>
<gene>
    <name evidence="2" type="ORF">FHP29_15905</name>
</gene>
<dbReference type="RefSeq" id="WP_139623868.1">
    <property type="nucleotide sequence ID" value="NZ_VDMP01000026.1"/>
</dbReference>
<dbReference type="AlphaFoldDB" id="A0A5C4VNB4"/>
<comment type="caution">
    <text evidence="2">The sequence shown here is derived from an EMBL/GenBank/DDBJ whole genome shotgun (WGS) entry which is preliminary data.</text>
</comment>
<evidence type="ECO:0000313" key="3">
    <source>
        <dbReference type="Proteomes" id="UP000313231"/>
    </source>
</evidence>
<feature type="domain" description="DUF1023" evidence="1">
    <location>
        <begin position="312"/>
        <end position="481"/>
    </location>
</feature>
<dbReference type="EMBL" id="VDMP01000026">
    <property type="protein sequence ID" value="TNM37327.1"/>
    <property type="molecule type" value="Genomic_DNA"/>
</dbReference>
<keyword evidence="3" id="KW-1185">Reference proteome</keyword>
<dbReference type="Proteomes" id="UP000313231">
    <property type="component" value="Unassembled WGS sequence"/>
</dbReference>
<organism evidence="2 3">
    <name type="scientific">Nocardioides albidus</name>
    <dbReference type="NCBI Taxonomy" id="1517589"/>
    <lineage>
        <taxon>Bacteria</taxon>
        <taxon>Bacillati</taxon>
        <taxon>Actinomycetota</taxon>
        <taxon>Actinomycetes</taxon>
        <taxon>Propionibacteriales</taxon>
        <taxon>Nocardioidaceae</taxon>
        <taxon>Nocardioides</taxon>
    </lineage>
</organism>
<dbReference type="Pfam" id="PF06259">
    <property type="entry name" value="Abhydrolase_8"/>
    <property type="match status" value="1"/>
</dbReference>
<accession>A0A5C4VNB4</accession>